<keyword evidence="1" id="KW-0732">Signal</keyword>
<dbReference type="SMART" id="SM00700">
    <property type="entry name" value="JHBP"/>
    <property type="match status" value="1"/>
</dbReference>
<reference evidence="2" key="1">
    <citation type="submission" date="2022-03" db="EMBL/GenBank/DDBJ databases">
        <authorList>
            <person name="Tunstrom K."/>
        </authorList>
    </citation>
    <scope>NUCLEOTIDE SEQUENCE</scope>
</reference>
<dbReference type="GO" id="GO:0005615">
    <property type="term" value="C:extracellular space"/>
    <property type="evidence" value="ECO:0007669"/>
    <property type="project" value="TreeGrafter"/>
</dbReference>
<keyword evidence="3" id="KW-1185">Reference proteome</keyword>
<accession>A0AAU9TH39</accession>
<evidence type="ECO:0008006" key="4">
    <source>
        <dbReference type="Google" id="ProtNLM"/>
    </source>
</evidence>
<dbReference type="Proteomes" id="UP001153954">
    <property type="component" value="Unassembled WGS sequence"/>
</dbReference>
<comment type="caution">
    <text evidence="2">The sequence shown here is derived from an EMBL/GenBank/DDBJ whole genome shotgun (WGS) entry which is preliminary data.</text>
</comment>
<sequence>MFCKWVYLIGFAFVSACNSAFVDTLQKCSYKDNKCVVDLIQNILKDISKDGVPELDIPPVDPLYLKNISVSIMNLFKFSLDHAQLKGIKDCVINSIDNNFDKGVTNMDITCDLSIKAKYKLDEINPMIQNFLGSNAIYADGNAKVNLEKINMKMNFFYHITKKDDGDLYVECHMDEFRYNFEIGNLKINVNKIFFGNQDVSDFVTAFVNQNWKFIMPTIGQDIFDVAMKIFDEILHRFFKAVPVKYFLTDDVTQFVKN</sequence>
<dbReference type="Gene3D" id="3.15.10.30">
    <property type="entry name" value="Haemolymph juvenile hormone binding protein"/>
    <property type="match status" value="1"/>
</dbReference>
<dbReference type="PANTHER" id="PTHR11008:SF18">
    <property type="entry name" value="BCDNA.GH05536-RELATED"/>
    <property type="match status" value="1"/>
</dbReference>
<dbReference type="Pfam" id="PF06585">
    <property type="entry name" value="JHBP"/>
    <property type="match status" value="1"/>
</dbReference>
<evidence type="ECO:0000313" key="2">
    <source>
        <dbReference type="EMBL" id="CAH2084847.1"/>
    </source>
</evidence>
<feature type="signal peptide" evidence="1">
    <location>
        <begin position="1"/>
        <end position="19"/>
    </location>
</feature>
<evidence type="ECO:0000256" key="1">
    <source>
        <dbReference type="SAM" id="SignalP"/>
    </source>
</evidence>
<organism evidence="2 3">
    <name type="scientific">Euphydryas editha</name>
    <name type="common">Edith's checkerspot</name>
    <dbReference type="NCBI Taxonomy" id="104508"/>
    <lineage>
        <taxon>Eukaryota</taxon>
        <taxon>Metazoa</taxon>
        <taxon>Ecdysozoa</taxon>
        <taxon>Arthropoda</taxon>
        <taxon>Hexapoda</taxon>
        <taxon>Insecta</taxon>
        <taxon>Pterygota</taxon>
        <taxon>Neoptera</taxon>
        <taxon>Endopterygota</taxon>
        <taxon>Lepidoptera</taxon>
        <taxon>Glossata</taxon>
        <taxon>Ditrysia</taxon>
        <taxon>Papilionoidea</taxon>
        <taxon>Nymphalidae</taxon>
        <taxon>Nymphalinae</taxon>
        <taxon>Euphydryas</taxon>
    </lineage>
</organism>
<proteinExistence type="predicted"/>
<dbReference type="PANTHER" id="PTHR11008">
    <property type="entry name" value="PROTEIN TAKEOUT-LIKE PROTEIN"/>
    <property type="match status" value="1"/>
</dbReference>
<evidence type="ECO:0000313" key="3">
    <source>
        <dbReference type="Proteomes" id="UP001153954"/>
    </source>
</evidence>
<dbReference type="InterPro" id="IPR010562">
    <property type="entry name" value="Haemolymph_juvenile_hormone-bd"/>
</dbReference>
<dbReference type="EMBL" id="CAKOGL010000003">
    <property type="protein sequence ID" value="CAH2084847.1"/>
    <property type="molecule type" value="Genomic_DNA"/>
</dbReference>
<gene>
    <name evidence="2" type="ORF">EEDITHA_LOCUS1381</name>
</gene>
<protein>
    <recommendedName>
        <fullName evidence="4">Juvenile hormone binding protein</fullName>
    </recommendedName>
</protein>
<feature type="chain" id="PRO_5043493902" description="Juvenile hormone binding protein" evidence="1">
    <location>
        <begin position="20"/>
        <end position="258"/>
    </location>
</feature>
<name>A0AAU9TH39_EUPED</name>
<dbReference type="InterPro" id="IPR038606">
    <property type="entry name" value="To_sf"/>
</dbReference>
<dbReference type="AlphaFoldDB" id="A0AAU9TH39"/>
<dbReference type="PROSITE" id="PS51257">
    <property type="entry name" value="PROKAR_LIPOPROTEIN"/>
    <property type="match status" value="1"/>
</dbReference>